<dbReference type="AlphaFoldDB" id="A0A919EBD0"/>
<protein>
    <recommendedName>
        <fullName evidence="3">RusA-like resolvase</fullName>
    </recommendedName>
</protein>
<comment type="caution">
    <text evidence="1">The sequence shown here is derived from an EMBL/GenBank/DDBJ whole genome shotgun (WGS) entry which is preliminary data.</text>
</comment>
<dbReference type="SUPFAM" id="SSF103084">
    <property type="entry name" value="Holliday junction resolvase RusA"/>
    <property type="match status" value="1"/>
</dbReference>
<dbReference type="Proteomes" id="UP000638313">
    <property type="component" value="Unassembled WGS sequence"/>
</dbReference>
<dbReference type="GO" id="GO:0006281">
    <property type="term" value="P:DNA repair"/>
    <property type="evidence" value="ECO:0007669"/>
    <property type="project" value="InterPro"/>
</dbReference>
<dbReference type="InterPro" id="IPR036614">
    <property type="entry name" value="RusA-like_sf"/>
</dbReference>
<dbReference type="GO" id="GO:0006310">
    <property type="term" value="P:DNA recombination"/>
    <property type="evidence" value="ECO:0007669"/>
    <property type="project" value="InterPro"/>
</dbReference>
<evidence type="ECO:0000313" key="1">
    <source>
        <dbReference type="EMBL" id="GHF33242.1"/>
    </source>
</evidence>
<dbReference type="EMBL" id="BNBD01000002">
    <property type="protein sequence ID" value="GHF33242.1"/>
    <property type="molecule type" value="Genomic_DNA"/>
</dbReference>
<reference evidence="1" key="2">
    <citation type="submission" date="2020-09" db="EMBL/GenBank/DDBJ databases">
        <authorList>
            <person name="Sun Q."/>
            <person name="Ohkuma M."/>
        </authorList>
    </citation>
    <scope>NUCLEOTIDE SEQUENCE</scope>
    <source>
        <strain evidence="1">JCM 4059</strain>
    </source>
</reference>
<reference evidence="1" key="1">
    <citation type="journal article" date="2014" name="Int. J. Syst. Evol. Microbiol.">
        <title>Complete genome sequence of Corynebacterium casei LMG S-19264T (=DSM 44701T), isolated from a smear-ripened cheese.</title>
        <authorList>
            <consortium name="US DOE Joint Genome Institute (JGI-PGF)"/>
            <person name="Walter F."/>
            <person name="Albersmeier A."/>
            <person name="Kalinowski J."/>
            <person name="Ruckert C."/>
        </authorList>
    </citation>
    <scope>NUCLEOTIDE SEQUENCE</scope>
    <source>
        <strain evidence="1">JCM 4059</strain>
    </source>
</reference>
<dbReference type="GO" id="GO:0000287">
    <property type="term" value="F:magnesium ion binding"/>
    <property type="evidence" value="ECO:0007669"/>
    <property type="project" value="InterPro"/>
</dbReference>
<proteinExistence type="predicted"/>
<accession>A0A919EBD0</accession>
<organism evidence="1 2">
    <name type="scientific">Streptomyces mashuensis</name>
    <dbReference type="NCBI Taxonomy" id="33904"/>
    <lineage>
        <taxon>Bacteria</taxon>
        <taxon>Bacillati</taxon>
        <taxon>Actinomycetota</taxon>
        <taxon>Actinomycetes</taxon>
        <taxon>Kitasatosporales</taxon>
        <taxon>Streptomycetaceae</taxon>
        <taxon>Streptomyces</taxon>
    </lineage>
</organism>
<sequence>MEVRTREREFVALTARLVAGRASAAATPKKKRCGRKAVPLESVSVPEPPDLSTSVSALPGAGRSWTLLMPYGELLTSNQRLHHMAEYRVRKRLRQEAALTARAHRLPRLERAAVYYVLHPRPIKRKRDPGNWAPTAKAYVDGLVDAGLVPDDNSDYLVGPYPEMGRPVTTGGARISLVVVELAPVSI</sequence>
<name>A0A919EBD0_9ACTN</name>
<keyword evidence="2" id="KW-1185">Reference proteome</keyword>
<gene>
    <name evidence="1" type="ORF">GCM10010218_12920</name>
</gene>
<evidence type="ECO:0008006" key="3">
    <source>
        <dbReference type="Google" id="ProtNLM"/>
    </source>
</evidence>
<dbReference type="RefSeq" id="WP_190128447.1">
    <property type="nucleotide sequence ID" value="NZ_BNBD01000002.1"/>
</dbReference>
<dbReference type="Gene3D" id="3.30.1330.70">
    <property type="entry name" value="Holliday junction resolvase RusA"/>
    <property type="match status" value="1"/>
</dbReference>
<evidence type="ECO:0000313" key="2">
    <source>
        <dbReference type="Proteomes" id="UP000638313"/>
    </source>
</evidence>